<dbReference type="RefSeq" id="WP_148908771.1">
    <property type="nucleotide sequence ID" value="NZ_VNHX01000011.1"/>
</dbReference>
<evidence type="ECO:0000313" key="2">
    <source>
        <dbReference type="Proteomes" id="UP000325105"/>
    </source>
</evidence>
<organism evidence="1 2">
    <name type="scientific">Sphingobacterium allocomposti</name>
    <dbReference type="NCBI Taxonomy" id="415956"/>
    <lineage>
        <taxon>Bacteria</taxon>
        <taxon>Pseudomonadati</taxon>
        <taxon>Bacteroidota</taxon>
        <taxon>Sphingobacteriia</taxon>
        <taxon>Sphingobacteriales</taxon>
        <taxon>Sphingobacteriaceae</taxon>
        <taxon>Sphingobacterium</taxon>
    </lineage>
</organism>
<dbReference type="EMBL" id="VNHX01000011">
    <property type="protein sequence ID" value="TYP94648.1"/>
    <property type="molecule type" value="Genomic_DNA"/>
</dbReference>
<accession>A0A5S5DH11</accession>
<gene>
    <name evidence="1" type="ORF">BC792_11156</name>
</gene>
<dbReference type="OrthoDB" id="9866806at2"/>
<keyword evidence="2" id="KW-1185">Reference proteome</keyword>
<protein>
    <submittedName>
        <fullName evidence="1">Uncharacterized protein</fullName>
    </submittedName>
</protein>
<name>A0A5S5DH11_9SPHI</name>
<sequence>MYLFVLFILCALAFLWYFFFQKLPSLRFKRYFDLRASLLWPEEQQADQLVRGSLLLELTQSFADGKGFLIESVRFSRKELHLRNFDKLYLDAANEGQQLSVAIYIARKYLSAIRNKELTVELTGYIVHKENKKSAAVARYSLRLDEQALPVAEDFA</sequence>
<evidence type="ECO:0000313" key="1">
    <source>
        <dbReference type="EMBL" id="TYP94648.1"/>
    </source>
</evidence>
<reference evidence="1 2" key="1">
    <citation type="submission" date="2019-07" db="EMBL/GenBank/DDBJ databases">
        <title>Genomic Encyclopedia of Archaeal and Bacterial Type Strains, Phase II (KMG-II): from individual species to whole genera.</title>
        <authorList>
            <person name="Goeker M."/>
        </authorList>
    </citation>
    <scope>NUCLEOTIDE SEQUENCE [LARGE SCALE GENOMIC DNA]</scope>
    <source>
        <strain evidence="1 2">DSM 18850</strain>
    </source>
</reference>
<proteinExistence type="predicted"/>
<comment type="caution">
    <text evidence="1">The sequence shown here is derived from an EMBL/GenBank/DDBJ whole genome shotgun (WGS) entry which is preliminary data.</text>
</comment>
<dbReference type="Proteomes" id="UP000325105">
    <property type="component" value="Unassembled WGS sequence"/>
</dbReference>
<dbReference type="AlphaFoldDB" id="A0A5S5DH11"/>